<accession>A0A6M3KRZ7</accession>
<protein>
    <submittedName>
        <fullName evidence="2">Uncharacterized protein</fullName>
    </submittedName>
</protein>
<proteinExistence type="predicted"/>
<evidence type="ECO:0000313" key="1">
    <source>
        <dbReference type="EMBL" id="QJA65158.1"/>
    </source>
</evidence>
<dbReference type="EMBL" id="MT141533">
    <property type="protein sequence ID" value="QJA65158.1"/>
    <property type="molecule type" value="Genomic_DNA"/>
</dbReference>
<sequence>MNIIIPITLSPHIVGGKPRGYYVITQGLFPGGWPILRKDQFIGICHDCLTITIDRYNKWNTLVDMVLYASRSMSGETFTWLSPCKVYPTCTGFRAYIPGTLLLPPSADSKRIETTGIFQKILFGGEASNMWVAMISKISMDILRGKKELMQGEKNG</sequence>
<dbReference type="AlphaFoldDB" id="A0A6M3KRZ7"/>
<name>A0A6M3KRZ7_9ZZZZ</name>
<evidence type="ECO:0000313" key="2">
    <source>
        <dbReference type="EMBL" id="QJA84195.1"/>
    </source>
</evidence>
<organism evidence="2">
    <name type="scientific">viral metagenome</name>
    <dbReference type="NCBI Taxonomy" id="1070528"/>
    <lineage>
        <taxon>unclassified sequences</taxon>
        <taxon>metagenomes</taxon>
        <taxon>organismal metagenomes</taxon>
    </lineage>
</organism>
<reference evidence="2" key="1">
    <citation type="submission" date="2020-03" db="EMBL/GenBank/DDBJ databases">
        <title>The deep terrestrial virosphere.</title>
        <authorList>
            <person name="Holmfeldt K."/>
            <person name="Nilsson E."/>
            <person name="Simone D."/>
            <person name="Lopez-Fernandez M."/>
            <person name="Wu X."/>
            <person name="de Brujin I."/>
            <person name="Lundin D."/>
            <person name="Andersson A."/>
            <person name="Bertilsson S."/>
            <person name="Dopson M."/>
        </authorList>
    </citation>
    <scope>NUCLEOTIDE SEQUENCE</scope>
    <source>
        <strain evidence="2">MM415A00216</strain>
        <strain evidence="1">MM415B00427</strain>
    </source>
</reference>
<gene>
    <name evidence="2" type="ORF">MM415A00216_0039</name>
    <name evidence="1" type="ORF">MM415B00427_0012</name>
</gene>
<dbReference type="EMBL" id="MT142525">
    <property type="protein sequence ID" value="QJA84195.1"/>
    <property type="molecule type" value="Genomic_DNA"/>
</dbReference>